<dbReference type="EMBL" id="SGPK01000449">
    <property type="protein sequence ID" value="THH03473.1"/>
    <property type="molecule type" value="Genomic_DNA"/>
</dbReference>
<evidence type="ECO:0000313" key="12">
    <source>
        <dbReference type="EMBL" id="THH03473.1"/>
    </source>
</evidence>
<reference evidence="12 13" key="1">
    <citation type="submission" date="2019-02" db="EMBL/GenBank/DDBJ databases">
        <title>Genome sequencing of the rare red list fungi Phellinidium pouzarii.</title>
        <authorList>
            <person name="Buettner E."/>
            <person name="Kellner H."/>
        </authorList>
    </citation>
    <scope>NUCLEOTIDE SEQUENCE [LARGE SCALE GENOMIC DNA]</scope>
    <source>
        <strain evidence="12 13">DSM 108285</strain>
    </source>
</reference>
<evidence type="ECO:0000256" key="10">
    <source>
        <dbReference type="ARBA" id="ARBA00023329"/>
    </source>
</evidence>
<dbReference type="OrthoDB" id="310217at2759"/>
<dbReference type="Gene3D" id="1.25.40.10">
    <property type="entry name" value="Tetratricopeptide repeat domain"/>
    <property type="match status" value="1"/>
</dbReference>
<evidence type="ECO:0000256" key="5">
    <source>
        <dbReference type="ARBA" id="ARBA00022490"/>
    </source>
</evidence>
<evidence type="ECO:0000256" key="6">
    <source>
        <dbReference type="ARBA" id="ARBA00022892"/>
    </source>
</evidence>
<evidence type="ECO:0000256" key="1">
    <source>
        <dbReference type="ARBA" id="ARBA00004255"/>
    </source>
</evidence>
<dbReference type="Pfam" id="PF04733">
    <property type="entry name" value="Coatomer_E"/>
    <property type="match status" value="1"/>
</dbReference>
<evidence type="ECO:0000256" key="3">
    <source>
        <dbReference type="ARBA" id="ARBA00008827"/>
    </source>
</evidence>
<dbReference type="SUPFAM" id="SSF48452">
    <property type="entry name" value="TPR-like"/>
    <property type="match status" value="1"/>
</dbReference>
<sequence>MNTPDLYHVKPQFTLGAYKAVSELALPDASDPAYTTFLFYKTRAQIALGEAHAAEALIPEETDSYVLKAVRGLAHYASATADGEGDGDAVLEELRDLCVEIDSEEALSEAEKWQVRVLAGTAFARASEVEEALETLGVGSNTESLEAISLVVQIYLSIARPDLAKKEYTQALKWAEDDLLLQSIEAALGLATGSDGYANSAAFYTEQLGNPSLSSSHLLASRGVARLLRGEVSEAKSDLEEVLRSDNGDEEALCASVVAAGLGANKKGEAEELFSQLSSKYPTNPLVREVLEKSSLFDEAATKFEVPPLAVPTRA</sequence>
<protein>
    <recommendedName>
        <fullName evidence="11">Coatomer subunit epsilon</fullName>
    </recommendedName>
</protein>
<gene>
    <name evidence="12" type="ORF">EW145_g6224</name>
</gene>
<evidence type="ECO:0000256" key="11">
    <source>
        <dbReference type="PIRNR" id="PIRNR016478"/>
    </source>
</evidence>
<dbReference type="AlphaFoldDB" id="A0A4V3XBV7"/>
<comment type="similarity">
    <text evidence="3 11">Belongs to the COPE family.</text>
</comment>
<dbReference type="PIRSF" id="PIRSF016478">
    <property type="entry name" value="Coatomer_esu"/>
    <property type="match status" value="1"/>
</dbReference>
<keyword evidence="7 11" id="KW-0653">Protein transport</keyword>
<proteinExistence type="inferred from homology"/>
<dbReference type="Proteomes" id="UP000308199">
    <property type="component" value="Unassembled WGS sequence"/>
</dbReference>
<keyword evidence="5 11" id="KW-0963">Cytoplasm</keyword>
<keyword evidence="4 11" id="KW-0813">Transport</keyword>
<organism evidence="12 13">
    <name type="scientific">Phellinidium pouzarii</name>
    <dbReference type="NCBI Taxonomy" id="167371"/>
    <lineage>
        <taxon>Eukaryota</taxon>
        <taxon>Fungi</taxon>
        <taxon>Dikarya</taxon>
        <taxon>Basidiomycota</taxon>
        <taxon>Agaricomycotina</taxon>
        <taxon>Agaricomycetes</taxon>
        <taxon>Hymenochaetales</taxon>
        <taxon>Hymenochaetaceae</taxon>
        <taxon>Phellinidium</taxon>
    </lineage>
</organism>
<evidence type="ECO:0000256" key="2">
    <source>
        <dbReference type="ARBA" id="ARBA00004347"/>
    </source>
</evidence>
<comment type="function">
    <text evidence="11">The coatomer is a cytosolic protein complex that binds to dilysine motifs and reversibly associates with Golgi non-clathrin-coated vesicles, which further mediate biosynthetic protein transport from the ER, via the Golgi up to the trans Golgi network. The coatomer complex is required for budding from Golgi membranes, and is essential for the retrograde Golgi-to-ER transport of dilysine-tagged proteins.</text>
</comment>
<accession>A0A4V3XBV7</accession>
<comment type="caution">
    <text evidence="12">The sequence shown here is derived from an EMBL/GenBank/DDBJ whole genome shotgun (WGS) entry which is preliminary data.</text>
</comment>
<comment type="subcellular location">
    <subcellularLocation>
        <location evidence="2">Cytoplasmic vesicle</location>
        <location evidence="2">COPI-coated vesicle membrane</location>
        <topology evidence="2">Peripheral membrane protein</topology>
        <orientation evidence="2">Cytoplasmic side</orientation>
    </subcellularLocation>
    <subcellularLocation>
        <location evidence="1">Golgi apparatus membrane</location>
        <topology evidence="1">Peripheral membrane protein</topology>
        <orientation evidence="1">Cytoplasmic side</orientation>
    </subcellularLocation>
</comment>
<name>A0A4V3XBV7_9AGAM</name>
<evidence type="ECO:0000313" key="13">
    <source>
        <dbReference type="Proteomes" id="UP000308199"/>
    </source>
</evidence>
<evidence type="ECO:0000256" key="4">
    <source>
        <dbReference type="ARBA" id="ARBA00022448"/>
    </source>
</evidence>
<evidence type="ECO:0000256" key="8">
    <source>
        <dbReference type="ARBA" id="ARBA00023034"/>
    </source>
</evidence>
<dbReference type="InterPro" id="IPR011990">
    <property type="entry name" value="TPR-like_helical_dom_sf"/>
</dbReference>
<dbReference type="GO" id="GO:0000139">
    <property type="term" value="C:Golgi membrane"/>
    <property type="evidence" value="ECO:0007669"/>
    <property type="project" value="UniProtKB-SubCell"/>
</dbReference>
<keyword evidence="9 11" id="KW-0472">Membrane</keyword>
<dbReference type="InterPro" id="IPR006822">
    <property type="entry name" value="Coatomer_esu"/>
</dbReference>
<dbReference type="GO" id="GO:0005198">
    <property type="term" value="F:structural molecule activity"/>
    <property type="evidence" value="ECO:0007669"/>
    <property type="project" value="UniProtKB-UniRule"/>
</dbReference>
<evidence type="ECO:0000256" key="9">
    <source>
        <dbReference type="ARBA" id="ARBA00023136"/>
    </source>
</evidence>
<dbReference type="GO" id="GO:0006890">
    <property type="term" value="P:retrograde vesicle-mediated transport, Golgi to endoplasmic reticulum"/>
    <property type="evidence" value="ECO:0007669"/>
    <property type="project" value="UniProtKB-UniRule"/>
</dbReference>
<keyword evidence="6 11" id="KW-0931">ER-Golgi transport</keyword>
<dbReference type="PANTHER" id="PTHR10805:SF0">
    <property type="entry name" value="COATOMER SUBUNIT EPSILON"/>
    <property type="match status" value="1"/>
</dbReference>
<evidence type="ECO:0000256" key="7">
    <source>
        <dbReference type="ARBA" id="ARBA00022927"/>
    </source>
</evidence>
<dbReference type="GO" id="GO:0015031">
    <property type="term" value="P:protein transport"/>
    <property type="evidence" value="ECO:0007669"/>
    <property type="project" value="UniProtKB-UniRule"/>
</dbReference>
<dbReference type="GO" id="GO:0006888">
    <property type="term" value="P:endoplasmic reticulum to Golgi vesicle-mediated transport"/>
    <property type="evidence" value="ECO:0007669"/>
    <property type="project" value="TreeGrafter"/>
</dbReference>
<keyword evidence="10 11" id="KW-0968">Cytoplasmic vesicle</keyword>
<dbReference type="GO" id="GO:0006891">
    <property type="term" value="P:intra-Golgi vesicle-mediated transport"/>
    <property type="evidence" value="ECO:0007669"/>
    <property type="project" value="TreeGrafter"/>
</dbReference>
<dbReference type="PANTHER" id="PTHR10805">
    <property type="entry name" value="COATOMER SUBUNIT EPSILON"/>
    <property type="match status" value="1"/>
</dbReference>
<dbReference type="GO" id="GO:0030126">
    <property type="term" value="C:COPI vesicle coat"/>
    <property type="evidence" value="ECO:0007669"/>
    <property type="project" value="TreeGrafter"/>
</dbReference>
<keyword evidence="13" id="KW-1185">Reference proteome</keyword>
<keyword evidence="8 11" id="KW-0333">Golgi apparatus</keyword>